<accession>A0A6S7AVK3</accession>
<dbReference type="AlphaFoldDB" id="A0A6S7AVK3"/>
<dbReference type="PANTHER" id="PTHR40115">
    <property type="entry name" value="INNER MEMBRANE PROTEIN WITH PEPSY TM HELIX"/>
    <property type="match status" value="1"/>
</dbReference>
<dbReference type="Pfam" id="PF16357">
    <property type="entry name" value="PepSY_TM_like_2"/>
    <property type="match status" value="1"/>
</dbReference>
<dbReference type="EMBL" id="CADIKM010000002">
    <property type="protein sequence ID" value="CAB3778743.1"/>
    <property type="molecule type" value="Genomic_DNA"/>
</dbReference>
<sequence>MVQWLRRVHGWLGLWGAVLGLLFGTTGFLLNHRGGPLKISTGAPSVTSAELPLPSPAPASPTDLLRALQQNHALEGKPGRIQREPARTVAWGDGRLQQPEHWSATLVTPRSNTQVEYWVGNRFVSIKRTDNGLLATLLNFHRGTGLGIGWVLLVDTLAGSIILLSITGVLLWIGTHRRRALASLLVGGSIVAGMIALLS</sequence>
<reference evidence="2 3" key="1">
    <citation type="submission" date="2020-04" db="EMBL/GenBank/DDBJ databases">
        <authorList>
            <person name="De Canck E."/>
        </authorList>
    </citation>
    <scope>NUCLEOTIDE SEQUENCE [LARGE SCALE GENOMIC DNA]</scope>
    <source>
        <strain evidence="2 3">LMG 28138</strain>
    </source>
</reference>
<organism evidence="2 3">
    <name type="scientific">Pararobbsia alpina</name>
    <dbReference type="NCBI Taxonomy" id="621374"/>
    <lineage>
        <taxon>Bacteria</taxon>
        <taxon>Pseudomonadati</taxon>
        <taxon>Pseudomonadota</taxon>
        <taxon>Betaproteobacteria</taxon>
        <taxon>Burkholderiales</taxon>
        <taxon>Burkholderiaceae</taxon>
        <taxon>Pararobbsia</taxon>
    </lineage>
</organism>
<keyword evidence="1" id="KW-1133">Transmembrane helix</keyword>
<dbReference type="InterPro" id="IPR032307">
    <property type="entry name" value="PepSY_TM-like_2"/>
</dbReference>
<feature type="transmembrane region" description="Helical" evidence="1">
    <location>
        <begin position="180"/>
        <end position="198"/>
    </location>
</feature>
<dbReference type="Proteomes" id="UP000494115">
    <property type="component" value="Unassembled WGS sequence"/>
</dbReference>
<evidence type="ECO:0000313" key="3">
    <source>
        <dbReference type="Proteomes" id="UP000494115"/>
    </source>
</evidence>
<protein>
    <recommendedName>
        <fullName evidence="4">Peptidase</fullName>
    </recommendedName>
</protein>
<keyword evidence="1" id="KW-0812">Transmembrane</keyword>
<keyword evidence="3" id="KW-1185">Reference proteome</keyword>
<dbReference type="PANTHER" id="PTHR40115:SF1">
    <property type="entry name" value="INNER MEMBRANE PROTEIN WITH PEPSY TM HELIX"/>
    <property type="match status" value="1"/>
</dbReference>
<proteinExistence type="predicted"/>
<keyword evidence="1" id="KW-0472">Membrane</keyword>
<evidence type="ECO:0000313" key="2">
    <source>
        <dbReference type="EMBL" id="CAB3778743.1"/>
    </source>
</evidence>
<evidence type="ECO:0000256" key="1">
    <source>
        <dbReference type="SAM" id="Phobius"/>
    </source>
</evidence>
<gene>
    <name evidence="2" type="ORF">LMG28138_00574</name>
</gene>
<evidence type="ECO:0008006" key="4">
    <source>
        <dbReference type="Google" id="ProtNLM"/>
    </source>
</evidence>
<feature type="transmembrane region" description="Helical" evidence="1">
    <location>
        <begin position="148"/>
        <end position="173"/>
    </location>
</feature>
<name>A0A6S7AVK3_9BURK</name>
<feature type="transmembrane region" description="Helical" evidence="1">
    <location>
        <begin position="12"/>
        <end position="30"/>
    </location>
</feature>